<comment type="caution">
    <text evidence="2">The sequence shown here is derived from an EMBL/GenBank/DDBJ whole genome shotgun (WGS) entry which is preliminary data.</text>
</comment>
<dbReference type="Gene3D" id="1.10.1200.10">
    <property type="entry name" value="ACP-like"/>
    <property type="match status" value="1"/>
</dbReference>
<name>A0AAW6RK44_9BURK</name>
<keyword evidence="3" id="KW-1185">Reference proteome</keyword>
<dbReference type="AlphaFoldDB" id="A0AAW6RK44"/>
<dbReference type="Proteomes" id="UP001237156">
    <property type="component" value="Unassembled WGS sequence"/>
</dbReference>
<dbReference type="RefSeq" id="WP_279523675.1">
    <property type="nucleotide sequence ID" value="NZ_JARVII010000003.1"/>
</dbReference>
<reference evidence="2 3" key="1">
    <citation type="submission" date="2023-04" db="EMBL/GenBank/DDBJ databases">
        <title>Ottowia paracancer sp. nov., isolated from human stomach.</title>
        <authorList>
            <person name="Song Y."/>
        </authorList>
    </citation>
    <scope>NUCLEOTIDE SEQUENCE [LARGE SCALE GENOMIC DNA]</scope>
    <source>
        <strain evidence="2 3">10c7w1</strain>
    </source>
</reference>
<accession>A0AAW6RK44</accession>
<gene>
    <name evidence="2" type="ORF">QB898_02665</name>
</gene>
<organism evidence="2 3">
    <name type="scientific">Ottowia cancrivicina</name>
    <dbReference type="NCBI Taxonomy" id="3040346"/>
    <lineage>
        <taxon>Bacteria</taxon>
        <taxon>Pseudomonadati</taxon>
        <taxon>Pseudomonadota</taxon>
        <taxon>Betaproteobacteria</taxon>
        <taxon>Burkholderiales</taxon>
        <taxon>Comamonadaceae</taxon>
        <taxon>Ottowia</taxon>
    </lineage>
</organism>
<dbReference type="InterPro" id="IPR036736">
    <property type="entry name" value="ACP-like_sf"/>
</dbReference>
<dbReference type="InterPro" id="IPR009081">
    <property type="entry name" value="PP-bd_ACP"/>
</dbReference>
<proteinExistence type="predicted"/>
<sequence>MNAPVSPADENALLAELAQMLVDSLNLDMKPAEIDPDAPLYGDGLGLDSIDILEVALAVSKKYGFQLRAEDENKQAIYSSLRSLARHIAAHRTI</sequence>
<evidence type="ECO:0000313" key="3">
    <source>
        <dbReference type="Proteomes" id="UP001237156"/>
    </source>
</evidence>
<dbReference type="Pfam" id="PF00550">
    <property type="entry name" value="PP-binding"/>
    <property type="match status" value="1"/>
</dbReference>
<dbReference type="PROSITE" id="PS50075">
    <property type="entry name" value="CARRIER"/>
    <property type="match status" value="1"/>
</dbReference>
<dbReference type="NCBIfam" id="NF006617">
    <property type="entry name" value="PRK09184.1"/>
    <property type="match status" value="1"/>
</dbReference>
<dbReference type="EMBL" id="JARVII010000003">
    <property type="protein sequence ID" value="MDG9698631.1"/>
    <property type="molecule type" value="Genomic_DNA"/>
</dbReference>
<protein>
    <submittedName>
        <fullName evidence="2">Phosphopantetheine-binding protein</fullName>
    </submittedName>
</protein>
<feature type="domain" description="Carrier" evidence="1">
    <location>
        <begin position="4"/>
        <end position="92"/>
    </location>
</feature>
<evidence type="ECO:0000313" key="2">
    <source>
        <dbReference type="EMBL" id="MDG9698631.1"/>
    </source>
</evidence>
<dbReference type="SUPFAM" id="SSF47336">
    <property type="entry name" value="ACP-like"/>
    <property type="match status" value="1"/>
</dbReference>
<evidence type="ECO:0000259" key="1">
    <source>
        <dbReference type="PROSITE" id="PS50075"/>
    </source>
</evidence>